<name>A0A508STQ5_9BRAD</name>
<keyword evidence="2" id="KW-1185">Reference proteome</keyword>
<evidence type="ECO:0008006" key="3">
    <source>
        <dbReference type="Google" id="ProtNLM"/>
    </source>
</evidence>
<dbReference type="Pfam" id="PF13671">
    <property type="entry name" value="AAA_33"/>
    <property type="match status" value="1"/>
</dbReference>
<dbReference type="RefSeq" id="WP_139857922.1">
    <property type="nucleotide sequence ID" value="NZ_CAADFC020000004.1"/>
</dbReference>
<accession>A0A508STQ5</accession>
<dbReference type="PANTHER" id="PTHR37807:SF3">
    <property type="entry name" value="OS07G0160300 PROTEIN"/>
    <property type="match status" value="1"/>
</dbReference>
<proteinExistence type="predicted"/>
<evidence type="ECO:0000313" key="2">
    <source>
        <dbReference type="Proteomes" id="UP000328092"/>
    </source>
</evidence>
<dbReference type="EMBL" id="CAADFC020000004">
    <property type="protein sequence ID" value="VIO66242.1"/>
    <property type="molecule type" value="Genomic_DNA"/>
</dbReference>
<comment type="caution">
    <text evidence="1">The sequence shown here is derived from an EMBL/GenBank/DDBJ whole genome shotgun (WGS) entry which is preliminary data.</text>
</comment>
<sequence>MARLIALAGLPGAGKSSLARQLARRLGAVWLRIDTMDQAIWASPAAPRDLQDWTYRAAQAVATDNLALGLDVITDCVNDVQAARDGWETAARQAGADIAWLELVCSDPAEHRRRIETRSSDIAGLVLPDWNAVTGRAYDAWDRERIVIDTAHRALEACVDEAVDRLRSTHPTI</sequence>
<dbReference type="PANTHER" id="PTHR37807">
    <property type="entry name" value="OS07G0160300 PROTEIN"/>
    <property type="match status" value="1"/>
</dbReference>
<reference evidence="1" key="1">
    <citation type="submission" date="2019-02" db="EMBL/GenBank/DDBJ databases">
        <authorList>
            <person name="Pothier F.J."/>
        </authorList>
    </citation>
    <scope>NUCLEOTIDE SEQUENCE</scope>
    <source>
        <strain evidence="1">CI-1B</strain>
    </source>
</reference>
<dbReference type="AlphaFoldDB" id="A0A508STQ5"/>
<dbReference type="InterPro" id="IPR027417">
    <property type="entry name" value="P-loop_NTPase"/>
</dbReference>
<dbReference type="SUPFAM" id="SSF52540">
    <property type="entry name" value="P-loop containing nucleoside triphosphate hydrolases"/>
    <property type="match status" value="1"/>
</dbReference>
<protein>
    <recommendedName>
        <fullName evidence="3">Adenylyl-sulfate kinase</fullName>
    </recommendedName>
</protein>
<gene>
    <name evidence="1" type="ORF">CI1B_13610</name>
</gene>
<organism evidence="1 2">
    <name type="scientific">Bradyrhizobium ivorense</name>
    <dbReference type="NCBI Taxonomy" id="2511166"/>
    <lineage>
        <taxon>Bacteria</taxon>
        <taxon>Pseudomonadati</taxon>
        <taxon>Pseudomonadota</taxon>
        <taxon>Alphaproteobacteria</taxon>
        <taxon>Hyphomicrobiales</taxon>
        <taxon>Nitrobacteraceae</taxon>
        <taxon>Bradyrhizobium</taxon>
    </lineage>
</organism>
<evidence type="ECO:0000313" key="1">
    <source>
        <dbReference type="EMBL" id="VIO66242.1"/>
    </source>
</evidence>
<dbReference type="Proteomes" id="UP000328092">
    <property type="component" value="Unassembled WGS sequence"/>
</dbReference>
<dbReference type="OrthoDB" id="3819922at2"/>
<dbReference type="Gene3D" id="3.40.50.300">
    <property type="entry name" value="P-loop containing nucleotide triphosphate hydrolases"/>
    <property type="match status" value="1"/>
</dbReference>